<accession>A0A0W0UJ72</accession>
<evidence type="ECO:0000256" key="2">
    <source>
        <dbReference type="ARBA" id="ARBA00005979"/>
    </source>
</evidence>
<organism evidence="5 6">
    <name type="scientific">Legionella jamestowniensis</name>
    <dbReference type="NCBI Taxonomy" id="455"/>
    <lineage>
        <taxon>Bacteria</taxon>
        <taxon>Pseudomonadati</taxon>
        <taxon>Pseudomonadota</taxon>
        <taxon>Gammaproteobacteria</taxon>
        <taxon>Legionellales</taxon>
        <taxon>Legionellaceae</taxon>
        <taxon>Legionella</taxon>
    </lineage>
</organism>
<proteinExistence type="inferred from homology"/>
<evidence type="ECO:0000259" key="4">
    <source>
        <dbReference type="Pfam" id="PF00724"/>
    </source>
</evidence>
<keyword evidence="3 5" id="KW-0560">Oxidoreductase</keyword>
<evidence type="ECO:0000313" key="5">
    <source>
        <dbReference type="EMBL" id="KTD07823.1"/>
    </source>
</evidence>
<dbReference type="Gene3D" id="3.20.20.70">
    <property type="entry name" value="Aldolase class I"/>
    <property type="match status" value="1"/>
</dbReference>
<dbReference type="SUPFAM" id="SSF51395">
    <property type="entry name" value="FMN-linked oxidoreductases"/>
    <property type="match status" value="1"/>
</dbReference>
<dbReference type="CDD" id="cd02933">
    <property type="entry name" value="OYE_like_FMN"/>
    <property type="match status" value="1"/>
</dbReference>
<dbReference type="STRING" id="455.Ljam_2018"/>
<dbReference type="PANTHER" id="PTHR22893">
    <property type="entry name" value="NADH OXIDOREDUCTASE-RELATED"/>
    <property type="match status" value="1"/>
</dbReference>
<name>A0A0W0UJ72_9GAMM</name>
<dbReference type="EC" id="1.-.-.-" evidence="5"/>
<dbReference type="InterPro" id="IPR045247">
    <property type="entry name" value="Oye-like"/>
</dbReference>
<dbReference type="OrthoDB" id="8523426at2"/>
<evidence type="ECO:0000256" key="1">
    <source>
        <dbReference type="ARBA" id="ARBA00001917"/>
    </source>
</evidence>
<comment type="caution">
    <text evidence="5">The sequence shown here is derived from an EMBL/GenBank/DDBJ whole genome shotgun (WGS) entry which is preliminary data.</text>
</comment>
<dbReference type="RefSeq" id="WP_058449908.1">
    <property type="nucleotide sequence ID" value="NZ_CAAAJF010000002.1"/>
</dbReference>
<dbReference type="GO" id="GO:0016628">
    <property type="term" value="F:oxidoreductase activity, acting on the CH-CH group of donors, NAD or NADP as acceptor"/>
    <property type="evidence" value="ECO:0007669"/>
    <property type="project" value="UniProtKB-ARBA"/>
</dbReference>
<dbReference type="PANTHER" id="PTHR22893:SF55">
    <property type="entry name" value="OXIDOREDUCTASE-RELATED"/>
    <property type="match status" value="1"/>
</dbReference>
<reference evidence="5 6" key="1">
    <citation type="submission" date="2015-11" db="EMBL/GenBank/DDBJ databases">
        <title>Genomic analysis of 38 Legionella species identifies large and diverse effector repertoires.</title>
        <authorList>
            <person name="Burstein D."/>
            <person name="Amaro F."/>
            <person name="Zusman T."/>
            <person name="Lifshitz Z."/>
            <person name="Cohen O."/>
            <person name="Gilbert J.A."/>
            <person name="Pupko T."/>
            <person name="Shuman H.A."/>
            <person name="Segal G."/>
        </authorList>
    </citation>
    <scope>NUCLEOTIDE SEQUENCE [LARGE SCALE GENOMIC DNA]</scope>
    <source>
        <strain evidence="5 6">JA-26-G1-E2</strain>
    </source>
</reference>
<dbReference type="EMBL" id="LNYG01000013">
    <property type="protein sequence ID" value="KTD07823.1"/>
    <property type="molecule type" value="Genomic_DNA"/>
</dbReference>
<evidence type="ECO:0000256" key="3">
    <source>
        <dbReference type="ARBA" id="ARBA00023002"/>
    </source>
</evidence>
<sequence>MTQLDLLLTPFQLSETLRLKNRIVMAPMTRNMAHDDLSPTALMAEYYAKRADAGLIITEGTIISEDAKGYSNVPGIFTREQIDGWKRITDAVHANKGHIFSQIWHLGRVSHPHFLKGALPVSASETVMTGRITRSEGLTYGRSRAAGLDEIQGIIESYAIAARNAITAGFDGVEIHGANGYLIDQFLHYSTNHRTDSYGETPANMARFALEVVKACGDTIGYQKVGIRLSPGAYLNEIVGDKRDAQVFQYLLEKLNQLPIAYVHTGNFNDKVIFEALNQQTMTQFMRTYFEGVLIATGSYDFQEGEEKIKNEEFDLLGIGRPFIANPNLIQKLKNNETIVPYDASMLTTLF</sequence>
<dbReference type="GO" id="GO:0005829">
    <property type="term" value="C:cytosol"/>
    <property type="evidence" value="ECO:0007669"/>
    <property type="project" value="TreeGrafter"/>
</dbReference>
<dbReference type="AlphaFoldDB" id="A0A0W0UJ72"/>
<protein>
    <submittedName>
        <fullName evidence="5">N-ethylmaleimide reductase, FMN-linked</fullName>
        <ecNumber evidence="5">1.-.-.-</ecNumber>
    </submittedName>
</protein>
<dbReference type="InterPro" id="IPR001155">
    <property type="entry name" value="OxRdtase_FMN_N"/>
</dbReference>
<gene>
    <name evidence="5" type="primary">nemA</name>
    <name evidence="5" type="ORF">Ljam_2018</name>
</gene>
<dbReference type="InterPro" id="IPR013785">
    <property type="entry name" value="Aldolase_TIM"/>
</dbReference>
<feature type="domain" description="NADH:flavin oxidoreductase/NADH oxidase N-terminal" evidence="4">
    <location>
        <begin position="7"/>
        <end position="336"/>
    </location>
</feature>
<comment type="similarity">
    <text evidence="2">Belongs to the NADH:flavin oxidoreductase/NADH oxidase family.</text>
</comment>
<dbReference type="Pfam" id="PF00724">
    <property type="entry name" value="Oxidored_FMN"/>
    <property type="match status" value="1"/>
</dbReference>
<dbReference type="FunFam" id="3.20.20.70:FF:000059">
    <property type="entry name" value="N-ethylmaleimide reductase, FMN-linked"/>
    <property type="match status" value="1"/>
</dbReference>
<dbReference type="GO" id="GO:0010181">
    <property type="term" value="F:FMN binding"/>
    <property type="evidence" value="ECO:0007669"/>
    <property type="project" value="InterPro"/>
</dbReference>
<evidence type="ECO:0000313" key="6">
    <source>
        <dbReference type="Proteomes" id="UP000054715"/>
    </source>
</evidence>
<dbReference type="Proteomes" id="UP000054715">
    <property type="component" value="Unassembled WGS sequence"/>
</dbReference>
<comment type="cofactor">
    <cofactor evidence="1">
        <name>FMN</name>
        <dbReference type="ChEBI" id="CHEBI:58210"/>
    </cofactor>
</comment>
<dbReference type="PATRIC" id="fig|455.5.peg.2127"/>